<keyword evidence="1" id="KW-0472">Membrane</keyword>
<feature type="transmembrane region" description="Helical" evidence="1">
    <location>
        <begin position="15"/>
        <end position="36"/>
    </location>
</feature>
<feature type="transmembrane region" description="Helical" evidence="1">
    <location>
        <begin position="48"/>
        <end position="66"/>
    </location>
</feature>
<proteinExistence type="predicted"/>
<keyword evidence="1" id="KW-1133">Transmembrane helix</keyword>
<sequence length="147" mass="17336">MLPIFYMGTQVNDHANWLGVGLSIATLIFLWTHQLFPCFFKPDIRPSKLLWLLLLTHIAHGLWAVYRNIFSGRFWYQKQVLNFSFEKIYQTIFSGSIYQDISIILGILIAFWYCYRFFKYKSISRGEYLNFSLLVCSLILILAVAIM</sequence>
<evidence type="ECO:0000313" key="3">
    <source>
        <dbReference type="Proteomes" id="UP000240042"/>
    </source>
</evidence>
<gene>
    <name evidence="2" type="ORF">SAMN02745150_01134</name>
</gene>
<dbReference type="RefSeq" id="WP_092319523.1">
    <property type="nucleotide sequence ID" value="NZ_FOKY01000013.1"/>
</dbReference>
<dbReference type="AlphaFoldDB" id="A0A1I1ENI2"/>
<reference evidence="3" key="1">
    <citation type="submission" date="2016-10" db="EMBL/GenBank/DDBJ databases">
        <authorList>
            <person name="Varghese N."/>
            <person name="Submissions S."/>
        </authorList>
    </citation>
    <scope>NUCLEOTIDE SEQUENCE [LARGE SCALE GENOMIC DNA]</scope>
    <source>
        <strain evidence="3">ATCC 43811</strain>
    </source>
</reference>
<dbReference type="Proteomes" id="UP000240042">
    <property type="component" value="Unassembled WGS sequence"/>
</dbReference>
<accession>A0A1I1ENI2</accession>
<evidence type="ECO:0000313" key="2">
    <source>
        <dbReference type="EMBL" id="SFB87048.1"/>
    </source>
</evidence>
<feature type="transmembrane region" description="Helical" evidence="1">
    <location>
        <begin position="97"/>
        <end position="115"/>
    </location>
</feature>
<keyword evidence="1" id="KW-0812">Transmembrane</keyword>
<dbReference type="EMBL" id="FOKY01000013">
    <property type="protein sequence ID" value="SFB87048.1"/>
    <property type="molecule type" value="Genomic_DNA"/>
</dbReference>
<dbReference type="STRING" id="34097.SAMN02745150_01134"/>
<evidence type="ECO:0000256" key="1">
    <source>
        <dbReference type="SAM" id="Phobius"/>
    </source>
</evidence>
<feature type="transmembrane region" description="Helical" evidence="1">
    <location>
        <begin position="127"/>
        <end position="146"/>
    </location>
</feature>
<organism evidence="2 3">
    <name type="scientific">Brevinema andersonii</name>
    <dbReference type="NCBI Taxonomy" id="34097"/>
    <lineage>
        <taxon>Bacteria</taxon>
        <taxon>Pseudomonadati</taxon>
        <taxon>Spirochaetota</taxon>
        <taxon>Spirochaetia</taxon>
        <taxon>Brevinematales</taxon>
        <taxon>Brevinemataceae</taxon>
        <taxon>Brevinema</taxon>
    </lineage>
</organism>
<protein>
    <submittedName>
        <fullName evidence="2">Uncharacterized protein</fullName>
    </submittedName>
</protein>
<name>A0A1I1ENI2_BREAD</name>
<keyword evidence="3" id="KW-1185">Reference proteome</keyword>